<name>A0ABN9HQX0_9NEOB</name>
<accession>A0ABN9HQX0</accession>
<comment type="caution">
    <text evidence="1">The sequence shown here is derived from an EMBL/GenBank/DDBJ whole genome shotgun (WGS) entry which is preliminary data.</text>
</comment>
<proteinExistence type="predicted"/>
<sequence length="53" mass="5963">MSCQSAPVWYPHDAFLDRHLIVGSHKSGKRQYFLRCWCFFGCGLSVGEDTGAP</sequence>
<organism evidence="1 2">
    <name type="scientific">Staurois parvus</name>
    <dbReference type="NCBI Taxonomy" id="386267"/>
    <lineage>
        <taxon>Eukaryota</taxon>
        <taxon>Metazoa</taxon>
        <taxon>Chordata</taxon>
        <taxon>Craniata</taxon>
        <taxon>Vertebrata</taxon>
        <taxon>Euteleostomi</taxon>
        <taxon>Amphibia</taxon>
        <taxon>Batrachia</taxon>
        <taxon>Anura</taxon>
        <taxon>Neobatrachia</taxon>
        <taxon>Ranoidea</taxon>
        <taxon>Ranidae</taxon>
        <taxon>Staurois</taxon>
    </lineage>
</organism>
<dbReference type="Proteomes" id="UP001162483">
    <property type="component" value="Unassembled WGS sequence"/>
</dbReference>
<dbReference type="EMBL" id="CATNWA010021468">
    <property type="protein sequence ID" value="CAI9622822.1"/>
    <property type="molecule type" value="Genomic_DNA"/>
</dbReference>
<keyword evidence="2" id="KW-1185">Reference proteome</keyword>
<evidence type="ECO:0000313" key="1">
    <source>
        <dbReference type="EMBL" id="CAI9622822.1"/>
    </source>
</evidence>
<protein>
    <submittedName>
        <fullName evidence="1">Uncharacterized protein</fullName>
    </submittedName>
</protein>
<reference evidence="1" key="1">
    <citation type="submission" date="2023-05" db="EMBL/GenBank/DDBJ databases">
        <authorList>
            <person name="Stuckert A."/>
        </authorList>
    </citation>
    <scope>NUCLEOTIDE SEQUENCE</scope>
</reference>
<gene>
    <name evidence="1" type="ORF">SPARVUS_LOCUS16343118</name>
</gene>
<evidence type="ECO:0000313" key="2">
    <source>
        <dbReference type="Proteomes" id="UP001162483"/>
    </source>
</evidence>